<evidence type="ECO:0000256" key="2">
    <source>
        <dbReference type="SAM" id="SignalP"/>
    </source>
</evidence>
<sequence length="689" mass="74035">MRPFLPSYLGVVLVTVSVIRNVSATAYVQGDWVLTQQGSTGVSALQLAVTGENTIIILDKAEDNPLVTDDGRHAMAAELNLLTRTVRPLNGAVSNVWCAGGGFLSNGTFVNSGGNPAILGSENGLQAVRLFDPCDDETCDIIEDSGVRMRLTSPRWYPGAVRLDDGSLLIAGGSILNSFINIIDINNPTYEFYPPKNINGFNGVQIPMKFLNDTLNANLFPYMALLPDGTIFVAANTQSMIFDWKTNTERRLPDIPNGIRMSYPYSGSAALLPLTPENNYTPEILICGGSNISDTLDGNLISSQTPASNQCSRMVLTNEGIETGWITEEMPIARTMGELFALPDGRMILVNGAQTGFSGYSFGADPIGDSTADHPSFTPVVYDPEAPEGQRFSTSGIPTTNIARLYHSTATMTANGTIFIAGSNPHENLCFDQYPTEYRAEYLDPPYMFLPRPSIAEVPTHIGYNQSFDLEIELPGENDINVTVILMDLGYSTHGVHQSSRYVRLVSNLSGNSTSMTVTGPPTPQIYPPGPAYLYVVTAEGVPSPGKKVIIGDGQSPPVDEDAIQKYGFPVVRLLRGTDISPFCNSMFDETRPPNITFSQVRQTPACQVSGGGESITGSFPPVTVTGETTLLPPTPLSSIPSPITDPQSLPTSVLLQTSEPTEARITVISSFTPASELPSFSAEVTSVQ</sequence>
<dbReference type="PANTHER" id="PTHR32208:SF96">
    <property type="entry name" value="GLYOXAL OXIDASE"/>
    <property type="match status" value="1"/>
</dbReference>
<keyword evidence="6" id="KW-1185">Reference proteome</keyword>
<dbReference type="InterPro" id="IPR015202">
    <property type="entry name" value="GO-like_E_set"/>
</dbReference>
<dbReference type="OrthoDB" id="2019572at2759"/>
<proteinExistence type="predicted"/>
<feature type="domain" description="Galactose oxidase-like Early set" evidence="4">
    <location>
        <begin position="452"/>
        <end position="550"/>
    </location>
</feature>
<evidence type="ECO:0000256" key="1">
    <source>
        <dbReference type="ARBA" id="ARBA00022729"/>
    </source>
</evidence>
<feature type="signal peptide" evidence="2">
    <location>
        <begin position="1"/>
        <end position="24"/>
    </location>
</feature>
<dbReference type="Pfam" id="PF09118">
    <property type="entry name" value="GO-like_E_set"/>
    <property type="match status" value="1"/>
</dbReference>
<dbReference type="SUPFAM" id="SSF81296">
    <property type="entry name" value="E set domains"/>
    <property type="match status" value="1"/>
</dbReference>
<evidence type="ECO:0000313" key="6">
    <source>
        <dbReference type="Proteomes" id="UP000297245"/>
    </source>
</evidence>
<evidence type="ECO:0000259" key="3">
    <source>
        <dbReference type="Pfam" id="PF07250"/>
    </source>
</evidence>
<gene>
    <name evidence="5" type="ORF">K435DRAFT_683195</name>
</gene>
<dbReference type="EMBL" id="ML179486">
    <property type="protein sequence ID" value="THU86676.1"/>
    <property type="molecule type" value="Genomic_DNA"/>
</dbReference>
<dbReference type="InterPro" id="IPR037293">
    <property type="entry name" value="Gal_Oxidase_central_sf"/>
</dbReference>
<dbReference type="SUPFAM" id="SSF50965">
    <property type="entry name" value="Galactose oxidase, central domain"/>
    <property type="match status" value="1"/>
</dbReference>
<feature type="domain" description="Glyoxal oxidase N-terminal" evidence="3">
    <location>
        <begin position="73"/>
        <end position="447"/>
    </location>
</feature>
<dbReference type="InterPro" id="IPR014756">
    <property type="entry name" value="Ig_E-set"/>
</dbReference>
<keyword evidence="1 2" id="KW-0732">Signal</keyword>
<dbReference type="AlphaFoldDB" id="A0A4S8LCM5"/>
<evidence type="ECO:0000259" key="4">
    <source>
        <dbReference type="Pfam" id="PF09118"/>
    </source>
</evidence>
<dbReference type="InterPro" id="IPR011043">
    <property type="entry name" value="Gal_Oxase/kelch_b-propeller"/>
</dbReference>
<dbReference type="PANTHER" id="PTHR32208">
    <property type="entry name" value="SECRETED PROTEIN-RELATED"/>
    <property type="match status" value="1"/>
</dbReference>
<dbReference type="Proteomes" id="UP000297245">
    <property type="component" value="Unassembled WGS sequence"/>
</dbReference>
<name>A0A4S8LCM5_DENBC</name>
<accession>A0A4S8LCM5</accession>
<evidence type="ECO:0000313" key="5">
    <source>
        <dbReference type="EMBL" id="THU86676.1"/>
    </source>
</evidence>
<evidence type="ECO:0008006" key="7">
    <source>
        <dbReference type="Google" id="ProtNLM"/>
    </source>
</evidence>
<dbReference type="Pfam" id="PF07250">
    <property type="entry name" value="Glyoxal_oxid_N"/>
    <property type="match status" value="1"/>
</dbReference>
<feature type="chain" id="PRO_5020868825" description="Copper radical oxidase" evidence="2">
    <location>
        <begin position="25"/>
        <end position="689"/>
    </location>
</feature>
<protein>
    <recommendedName>
        <fullName evidence="7">Copper radical oxidase</fullName>
    </recommendedName>
</protein>
<dbReference type="InterPro" id="IPR013783">
    <property type="entry name" value="Ig-like_fold"/>
</dbReference>
<organism evidence="5 6">
    <name type="scientific">Dendrothele bispora (strain CBS 962.96)</name>
    <dbReference type="NCBI Taxonomy" id="1314807"/>
    <lineage>
        <taxon>Eukaryota</taxon>
        <taxon>Fungi</taxon>
        <taxon>Dikarya</taxon>
        <taxon>Basidiomycota</taxon>
        <taxon>Agaricomycotina</taxon>
        <taxon>Agaricomycetes</taxon>
        <taxon>Agaricomycetidae</taxon>
        <taxon>Agaricales</taxon>
        <taxon>Agaricales incertae sedis</taxon>
        <taxon>Dendrothele</taxon>
    </lineage>
</organism>
<dbReference type="InterPro" id="IPR009880">
    <property type="entry name" value="Glyoxal_oxidase_N"/>
</dbReference>
<dbReference type="Gene3D" id="2.60.40.10">
    <property type="entry name" value="Immunoglobulins"/>
    <property type="match status" value="1"/>
</dbReference>
<reference evidence="5 6" key="1">
    <citation type="journal article" date="2019" name="Nat. Ecol. Evol.">
        <title>Megaphylogeny resolves global patterns of mushroom evolution.</title>
        <authorList>
            <person name="Varga T."/>
            <person name="Krizsan K."/>
            <person name="Foldi C."/>
            <person name="Dima B."/>
            <person name="Sanchez-Garcia M."/>
            <person name="Sanchez-Ramirez S."/>
            <person name="Szollosi G.J."/>
            <person name="Szarkandi J.G."/>
            <person name="Papp V."/>
            <person name="Albert L."/>
            <person name="Andreopoulos W."/>
            <person name="Angelini C."/>
            <person name="Antonin V."/>
            <person name="Barry K.W."/>
            <person name="Bougher N.L."/>
            <person name="Buchanan P."/>
            <person name="Buyck B."/>
            <person name="Bense V."/>
            <person name="Catcheside P."/>
            <person name="Chovatia M."/>
            <person name="Cooper J."/>
            <person name="Damon W."/>
            <person name="Desjardin D."/>
            <person name="Finy P."/>
            <person name="Geml J."/>
            <person name="Haridas S."/>
            <person name="Hughes K."/>
            <person name="Justo A."/>
            <person name="Karasinski D."/>
            <person name="Kautmanova I."/>
            <person name="Kiss B."/>
            <person name="Kocsube S."/>
            <person name="Kotiranta H."/>
            <person name="LaButti K.M."/>
            <person name="Lechner B.E."/>
            <person name="Liimatainen K."/>
            <person name="Lipzen A."/>
            <person name="Lukacs Z."/>
            <person name="Mihaltcheva S."/>
            <person name="Morgado L.N."/>
            <person name="Niskanen T."/>
            <person name="Noordeloos M.E."/>
            <person name="Ohm R.A."/>
            <person name="Ortiz-Santana B."/>
            <person name="Ovrebo C."/>
            <person name="Racz N."/>
            <person name="Riley R."/>
            <person name="Savchenko A."/>
            <person name="Shiryaev A."/>
            <person name="Soop K."/>
            <person name="Spirin V."/>
            <person name="Szebenyi C."/>
            <person name="Tomsovsky M."/>
            <person name="Tulloss R.E."/>
            <person name="Uehling J."/>
            <person name="Grigoriev I.V."/>
            <person name="Vagvolgyi C."/>
            <person name="Papp T."/>
            <person name="Martin F.M."/>
            <person name="Miettinen O."/>
            <person name="Hibbett D.S."/>
            <person name="Nagy L.G."/>
        </authorList>
    </citation>
    <scope>NUCLEOTIDE SEQUENCE [LARGE SCALE GENOMIC DNA]</scope>
    <source>
        <strain evidence="5 6">CBS 962.96</strain>
    </source>
</reference>
<dbReference type="CDD" id="cd02851">
    <property type="entry name" value="E_set_GO_C"/>
    <property type="match status" value="1"/>
</dbReference>
<dbReference type="Gene3D" id="2.130.10.80">
    <property type="entry name" value="Galactose oxidase/kelch, beta-propeller"/>
    <property type="match status" value="1"/>
</dbReference>